<keyword evidence="1" id="KW-0812">Transmembrane</keyword>
<evidence type="ECO:0000313" key="3">
    <source>
        <dbReference type="Proteomes" id="UP000031967"/>
    </source>
</evidence>
<evidence type="ECO:0000256" key="1">
    <source>
        <dbReference type="SAM" id="Phobius"/>
    </source>
</evidence>
<comment type="caution">
    <text evidence="2">The sequence shown here is derived from an EMBL/GenBank/DDBJ whole genome shotgun (WGS) entry which is preliminary data.</text>
</comment>
<keyword evidence="1" id="KW-0472">Membrane</keyword>
<evidence type="ECO:0000313" key="2">
    <source>
        <dbReference type="EMBL" id="KIL41683.1"/>
    </source>
</evidence>
<protein>
    <submittedName>
        <fullName evidence="2">Uncharacterized protein</fullName>
    </submittedName>
</protein>
<accession>A0ABR5AKX7</accession>
<name>A0ABR5AKX7_9BACL</name>
<proteinExistence type="predicted"/>
<keyword evidence="3" id="KW-1185">Reference proteome</keyword>
<keyword evidence="1" id="KW-1133">Transmembrane helix</keyword>
<feature type="transmembrane region" description="Helical" evidence="1">
    <location>
        <begin position="63"/>
        <end position="82"/>
    </location>
</feature>
<organism evidence="2 3">
    <name type="scientific">Gordoniibacillus kamchatkensis</name>
    <dbReference type="NCBI Taxonomy" id="1590651"/>
    <lineage>
        <taxon>Bacteria</taxon>
        <taxon>Bacillati</taxon>
        <taxon>Bacillota</taxon>
        <taxon>Bacilli</taxon>
        <taxon>Bacillales</taxon>
        <taxon>Paenibacillaceae</taxon>
        <taxon>Gordoniibacillus</taxon>
    </lineage>
</organism>
<gene>
    <name evidence="2" type="ORF">SD70_06125</name>
</gene>
<dbReference type="Proteomes" id="UP000031967">
    <property type="component" value="Unassembled WGS sequence"/>
</dbReference>
<feature type="transmembrane region" description="Helical" evidence="1">
    <location>
        <begin position="21"/>
        <end position="43"/>
    </location>
</feature>
<reference evidence="2 3" key="1">
    <citation type="submission" date="2014-12" db="EMBL/GenBank/DDBJ databases">
        <title>Draft genome sequence of Paenibacillus kamchatkensis strain B-2647.</title>
        <authorList>
            <person name="Karlyshev A.V."/>
            <person name="Kudryashova E.B."/>
        </authorList>
    </citation>
    <scope>NUCLEOTIDE SEQUENCE [LARGE SCALE GENOMIC DNA]</scope>
    <source>
        <strain evidence="2 3">VKM B-2647</strain>
    </source>
</reference>
<dbReference type="EMBL" id="JXAK01000007">
    <property type="protein sequence ID" value="KIL41683.1"/>
    <property type="molecule type" value="Genomic_DNA"/>
</dbReference>
<sequence>MRDVIAMSGNKRAALPPHLHMFPVTFAFFAAGAIFFLAVVLFLPWNIPSLVKTQALHSPGGIWLAHILVLGWATMIAMGASYQIAQVILRCPVYSHKLAFVHLFL</sequence>